<reference evidence="11" key="1">
    <citation type="submission" date="2021-06" db="EMBL/GenBank/DDBJ databases">
        <title>44 bacteria genomes isolated from Dapeng, Shenzhen.</title>
        <authorList>
            <person name="Zheng W."/>
            <person name="Yu S."/>
            <person name="Huang Y."/>
        </authorList>
    </citation>
    <scope>NUCLEOTIDE SEQUENCE</scope>
    <source>
        <strain evidence="11">DP5N28-2</strain>
    </source>
</reference>
<evidence type="ECO:0000259" key="9">
    <source>
        <dbReference type="Pfam" id="PF01035"/>
    </source>
</evidence>
<dbReference type="InterPro" id="IPR008332">
    <property type="entry name" value="MethylG_MeTrfase_N"/>
</dbReference>
<dbReference type="Pfam" id="PF02870">
    <property type="entry name" value="Methyltransf_1N"/>
    <property type="match status" value="1"/>
</dbReference>
<evidence type="ECO:0000313" key="12">
    <source>
        <dbReference type="Proteomes" id="UP000753961"/>
    </source>
</evidence>
<dbReference type="SUPFAM" id="SSF53155">
    <property type="entry name" value="Methylated DNA-protein cysteine methyltransferase domain"/>
    <property type="match status" value="1"/>
</dbReference>
<evidence type="ECO:0000256" key="3">
    <source>
        <dbReference type="ARBA" id="ARBA00011918"/>
    </source>
</evidence>
<dbReference type="InterPro" id="IPR014048">
    <property type="entry name" value="MethylDNA_cys_MeTrfase_DNA-bd"/>
</dbReference>
<accession>A0A953HN08</accession>
<dbReference type="EC" id="2.1.1.63" evidence="3"/>
<evidence type="ECO:0000256" key="7">
    <source>
        <dbReference type="ARBA" id="ARBA00023204"/>
    </source>
</evidence>
<keyword evidence="5" id="KW-0808">Transferase</keyword>
<dbReference type="Gene3D" id="1.10.10.10">
    <property type="entry name" value="Winged helix-like DNA-binding domain superfamily/Winged helix DNA-binding domain"/>
    <property type="match status" value="1"/>
</dbReference>
<dbReference type="InterPro" id="IPR036631">
    <property type="entry name" value="MGMT_N_sf"/>
</dbReference>
<dbReference type="InterPro" id="IPR001497">
    <property type="entry name" value="MethylDNA_cys_MeTrfase_AS"/>
</dbReference>
<evidence type="ECO:0000256" key="5">
    <source>
        <dbReference type="ARBA" id="ARBA00022679"/>
    </source>
</evidence>
<dbReference type="Proteomes" id="UP000753961">
    <property type="component" value="Unassembled WGS sequence"/>
</dbReference>
<feature type="domain" description="Methylguanine DNA methyltransferase ribonuclease-like" evidence="10">
    <location>
        <begin position="4"/>
        <end position="54"/>
    </location>
</feature>
<evidence type="ECO:0000256" key="6">
    <source>
        <dbReference type="ARBA" id="ARBA00022763"/>
    </source>
</evidence>
<evidence type="ECO:0000259" key="10">
    <source>
        <dbReference type="Pfam" id="PF02870"/>
    </source>
</evidence>
<sequence>MESNNHGLRFLHILTDEAAKESELGYDPLLTPIVEQLDQYFQGELENFRFPLDFRGHSEFFIKVWRVLCVIPYGKTRTYSEIAQFLDNPKSARAVGNASSHNPLAIVVPCHRVIGKNGRLTGYAYGKNIKRQLLQHENPGHYAFQGDLFQESQV</sequence>
<protein>
    <recommendedName>
        <fullName evidence="3">methylated-DNA--[protein]-cysteine S-methyltransferase</fullName>
        <ecNumber evidence="3">2.1.1.63</ecNumber>
    </recommendedName>
</protein>
<feature type="domain" description="Methylated-DNA-[protein]-cysteine S-methyltransferase DNA binding" evidence="9">
    <location>
        <begin position="59"/>
        <end position="138"/>
    </location>
</feature>
<evidence type="ECO:0000256" key="1">
    <source>
        <dbReference type="ARBA" id="ARBA00001286"/>
    </source>
</evidence>
<comment type="catalytic activity">
    <reaction evidence="8">
        <text>a 6-O-methyl-2'-deoxyguanosine in DNA + L-cysteinyl-[protein] = S-methyl-L-cysteinyl-[protein] + a 2'-deoxyguanosine in DNA</text>
        <dbReference type="Rhea" id="RHEA:24000"/>
        <dbReference type="Rhea" id="RHEA-COMP:10131"/>
        <dbReference type="Rhea" id="RHEA-COMP:10132"/>
        <dbReference type="Rhea" id="RHEA-COMP:11367"/>
        <dbReference type="Rhea" id="RHEA-COMP:11368"/>
        <dbReference type="ChEBI" id="CHEBI:29950"/>
        <dbReference type="ChEBI" id="CHEBI:82612"/>
        <dbReference type="ChEBI" id="CHEBI:85445"/>
        <dbReference type="ChEBI" id="CHEBI:85448"/>
        <dbReference type="EC" id="2.1.1.63"/>
    </reaction>
</comment>
<gene>
    <name evidence="11" type="ORF">KUV50_08160</name>
</gene>
<dbReference type="AlphaFoldDB" id="A0A953HN08"/>
<dbReference type="GO" id="GO:0006281">
    <property type="term" value="P:DNA repair"/>
    <property type="evidence" value="ECO:0007669"/>
    <property type="project" value="UniProtKB-KW"/>
</dbReference>
<dbReference type="Gene3D" id="3.30.160.70">
    <property type="entry name" value="Methylated DNA-protein cysteine methyltransferase domain"/>
    <property type="match status" value="1"/>
</dbReference>
<comment type="catalytic activity">
    <reaction evidence="1">
        <text>a 4-O-methyl-thymidine in DNA + L-cysteinyl-[protein] = a thymidine in DNA + S-methyl-L-cysteinyl-[protein]</text>
        <dbReference type="Rhea" id="RHEA:53428"/>
        <dbReference type="Rhea" id="RHEA-COMP:10131"/>
        <dbReference type="Rhea" id="RHEA-COMP:10132"/>
        <dbReference type="Rhea" id="RHEA-COMP:13555"/>
        <dbReference type="Rhea" id="RHEA-COMP:13556"/>
        <dbReference type="ChEBI" id="CHEBI:29950"/>
        <dbReference type="ChEBI" id="CHEBI:82612"/>
        <dbReference type="ChEBI" id="CHEBI:137386"/>
        <dbReference type="ChEBI" id="CHEBI:137387"/>
        <dbReference type="EC" id="2.1.1.63"/>
    </reaction>
</comment>
<comment type="similarity">
    <text evidence="2">Belongs to the MGMT family.</text>
</comment>
<dbReference type="GO" id="GO:0032259">
    <property type="term" value="P:methylation"/>
    <property type="evidence" value="ECO:0007669"/>
    <property type="project" value="UniProtKB-KW"/>
</dbReference>
<evidence type="ECO:0000256" key="8">
    <source>
        <dbReference type="ARBA" id="ARBA00049348"/>
    </source>
</evidence>
<dbReference type="SUPFAM" id="SSF46767">
    <property type="entry name" value="Methylated DNA-protein cysteine methyltransferase, C-terminal domain"/>
    <property type="match status" value="1"/>
</dbReference>
<keyword evidence="12" id="KW-1185">Reference proteome</keyword>
<dbReference type="CDD" id="cd06445">
    <property type="entry name" value="ATase"/>
    <property type="match status" value="1"/>
</dbReference>
<dbReference type="GO" id="GO:0003908">
    <property type="term" value="F:methylated-DNA-[protein]-cysteine S-methyltransferase activity"/>
    <property type="evidence" value="ECO:0007669"/>
    <property type="project" value="UniProtKB-EC"/>
</dbReference>
<dbReference type="PANTHER" id="PTHR10815:SF5">
    <property type="entry name" value="METHYLATED-DNA--PROTEIN-CYSTEINE METHYLTRANSFERASE"/>
    <property type="match status" value="1"/>
</dbReference>
<dbReference type="PANTHER" id="PTHR10815">
    <property type="entry name" value="METHYLATED-DNA--PROTEIN-CYSTEINE METHYLTRANSFERASE"/>
    <property type="match status" value="1"/>
</dbReference>
<keyword evidence="7" id="KW-0234">DNA repair</keyword>
<dbReference type="FunFam" id="1.10.10.10:FF:000214">
    <property type="entry name" value="Methylated-DNA--protein-cysteine methyltransferase"/>
    <property type="match status" value="1"/>
</dbReference>
<name>A0A953HN08_9BACT</name>
<keyword evidence="4" id="KW-0489">Methyltransferase</keyword>
<organism evidence="11 12">
    <name type="scientific">Membranihabitans marinus</name>
    <dbReference type="NCBI Taxonomy" id="1227546"/>
    <lineage>
        <taxon>Bacteria</taxon>
        <taxon>Pseudomonadati</taxon>
        <taxon>Bacteroidota</taxon>
        <taxon>Saprospiria</taxon>
        <taxon>Saprospirales</taxon>
        <taxon>Saprospiraceae</taxon>
        <taxon>Membranihabitans</taxon>
    </lineage>
</organism>
<proteinExistence type="inferred from homology"/>
<comment type="caution">
    <text evidence="11">The sequence shown here is derived from an EMBL/GenBank/DDBJ whole genome shotgun (WGS) entry which is preliminary data.</text>
</comment>
<dbReference type="InterPro" id="IPR036217">
    <property type="entry name" value="MethylDNA_cys_MeTrfase_DNAb"/>
</dbReference>
<dbReference type="NCBIfam" id="TIGR00589">
    <property type="entry name" value="ogt"/>
    <property type="match status" value="1"/>
</dbReference>
<dbReference type="EMBL" id="JAHVHU010000007">
    <property type="protein sequence ID" value="MBY5958099.1"/>
    <property type="molecule type" value="Genomic_DNA"/>
</dbReference>
<keyword evidence="6" id="KW-0227">DNA damage</keyword>
<evidence type="ECO:0000256" key="4">
    <source>
        <dbReference type="ARBA" id="ARBA00022603"/>
    </source>
</evidence>
<evidence type="ECO:0000313" key="11">
    <source>
        <dbReference type="EMBL" id="MBY5958099.1"/>
    </source>
</evidence>
<dbReference type="InterPro" id="IPR036388">
    <property type="entry name" value="WH-like_DNA-bd_sf"/>
</dbReference>
<dbReference type="PROSITE" id="PS00374">
    <property type="entry name" value="MGMT"/>
    <property type="match status" value="1"/>
</dbReference>
<dbReference type="Pfam" id="PF01035">
    <property type="entry name" value="DNA_binding_1"/>
    <property type="match status" value="1"/>
</dbReference>
<evidence type="ECO:0000256" key="2">
    <source>
        <dbReference type="ARBA" id="ARBA00008711"/>
    </source>
</evidence>